<comment type="subcellular location">
    <subcellularLocation>
        <location evidence="1">Nucleus</location>
    </subcellularLocation>
</comment>
<dbReference type="InterPro" id="IPR009057">
    <property type="entry name" value="Homeodomain-like_sf"/>
</dbReference>
<dbReference type="EMBL" id="JAKKPZ010000270">
    <property type="protein sequence ID" value="KAI1697399.1"/>
    <property type="molecule type" value="Genomic_DNA"/>
</dbReference>
<dbReference type="Gene3D" id="1.10.10.10">
    <property type="entry name" value="Winged helix-like DNA-binding domain superfamily/Winged helix DNA-binding domain"/>
    <property type="match status" value="1"/>
</dbReference>
<feature type="compositionally biased region" description="Polar residues" evidence="2">
    <location>
        <begin position="558"/>
        <end position="569"/>
    </location>
</feature>
<comment type="caution">
    <text evidence="3">The sequence shown here is derived from an EMBL/GenBank/DDBJ whole genome shotgun (WGS) entry which is preliminary data.</text>
</comment>
<name>A0AAD4QY74_9BILA</name>
<gene>
    <name evidence="3" type="ORF">DdX_18526</name>
</gene>
<evidence type="ECO:0000313" key="4">
    <source>
        <dbReference type="Proteomes" id="UP001201812"/>
    </source>
</evidence>
<feature type="compositionally biased region" description="Basic residues" evidence="2">
    <location>
        <begin position="164"/>
        <end position="173"/>
    </location>
</feature>
<feature type="compositionally biased region" description="Polar residues" evidence="2">
    <location>
        <begin position="921"/>
        <end position="935"/>
    </location>
</feature>
<organism evidence="3 4">
    <name type="scientific">Ditylenchus destructor</name>
    <dbReference type="NCBI Taxonomy" id="166010"/>
    <lineage>
        <taxon>Eukaryota</taxon>
        <taxon>Metazoa</taxon>
        <taxon>Ecdysozoa</taxon>
        <taxon>Nematoda</taxon>
        <taxon>Chromadorea</taxon>
        <taxon>Rhabditida</taxon>
        <taxon>Tylenchina</taxon>
        <taxon>Tylenchomorpha</taxon>
        <taxon>Sphaerularioidea</taxon>
        <taxon>Anguinidae</taxon>
        <taxon>Anguininae</taxon>
        <taxon>Ditylenchus</taxon>
    </lineage>
</organism>
<reference evidence="3" key="1">
    <citation type="submission" date="2022-01" db="EMBL/GenBank/DDBJ databases">
        <title>Genome Sequence Resource for Two Populations of Ditylenchus destructor, the Migratory Endoparasitic Phytonematode.</title>
        <authorList>
            <person name="Zhang H."/>
            <person name="Lin R."/>
            <person name="Xie B."/>
        </authorList>
    </citation>
    <scope>NUCLEOTIDE SEQUENCE</scope>
    <source>
        <strain evidence="3">BazhouSP</strain>
    </source>
</reference>
<dbReference type="GO" id="GO:0005634">
    <property type="term" value="C:nucleus"/>
    <property type="evidence" value="ECO:0007669"/>
    <property type="project" value="UniProtKB-SubCell"/>
</dbReference>
<proteinExistence type="predicted"/>
<dbReference type="AlphaFoldDB" id="A0AAD4QY74"/>
<feature type="region of interest" description="Disordered" evidence="2">
    <location>
        <begin position="918"/>
        <end position="964"/>
    </location>
</feature>
<dbReference type="InterPro" id="IPR036388">
    <property type="entry name" value="WH-like_DNA-bd_sf"/>
</dbReference>
<keyword evidence="4" id="KW-1185">Reference proteome</keyword>
<feature type="region of interest" description="Disordered" evidence="2">
    <location>
        <begin position="66"/>
        <end position="94"/>
    </location>
</feature>
<feature type="region of interest" description="Disordered" evidence="2">
    <location>
        <begin position="583"/>
        <end position="618"/>
    </location>
</feature>
<feature type="region of interest" description="Disordered" evidence="2">
    <location>
        <begin position="200"/>
        <end position="221"/>
    </location>
</feature>
<sequence length="1244" mass="139324">MSDKNFADSKTSSNHVFKRRKCVTDKERQLIINYSRTMHSVTEIAALLKCSHRRISKVLREYRETESAEKSVSSNATLPAGRPELINPQTSPSVPIIKEEHPRLSNIRAASVDSSCVAQGNEPTVANHHENVSDLRQNIMPSRTTRSAQRKIFLHAEKDPFGGVKRKPARPAHSKMPVSESDERVVSSTGQILISPKMEVPEEMPQRKPGRPKRPPVKTPSVLRKEECNAYKIGLNLPKPIDSSLVQTKFLQYRTPVELIQPRTSSSALVINQSVSSSIAPNASGKSNIADSSTFGSCDPCSSFLGAINLNAIPQKKEQVEKSPNQPTVPSENPSAPKKARRKQELPSSSRRNPVLLPKSLPMEILNARIFSLLSIRFKALETCSSMQTVPVPVGISAHKNLHPRLLCSKCGLYGFTSLNDLETHIVKKHFRVNALLKCCFQKCVARFATDVDRLEHLHLKQHDTKLKKVIQMEDEHFVWLRLAISDLLNESINMSLLRLTGLDAKNFQGPRKSQGPEMRRNLSAKRANITQNERRDGMETNARQRSAQASLERRPQRQQNLTKPRTLSNAAINLDRLYQPEGVTCSKGASSSDLRMEISEPNNENNMRNEPENSSRSCVVKVGQRLINVLVTPDPAISSNNPNNKGIERPDYDTSSEQSVMKDELSLFDELADAVPGSSDHSDYLTFGNTDPAPKPENPRMENLSDRNNEHKRSEHENSVVKDEPSVIEESVSTYQNNRSDHGDYVTLTNNEPTASRKPEKQRLVNLSYRNNEHRRSETGNCVVKDEPSLIDELAVTIPSPSNYRTSNEQRANSEGVNPMRNSENISTEKAEHENSVVKDEPTLIDELTAAIPAALNDSFTSSNNELTVLSSKPKRSRKQNLYDVDADVSQLQTSMSQAVVKDEPSLIDDLASMIPGPSNHGNNLDPSNNVTATDSDDEIRIVTEPPAPKRPRPPNSGKKVGTKRLTTPQMQAIVRANELGTEKSDIAKIFDTSMWSVNRVLNEYRCQGTVKQKSGGGRKKKITPEIEQFIVHVSESGVCQTFSEAVSAVKKKFGVEICRQTINRFLNEYRSADLPNPKRSRKQNLYDVDGDDDRGSLRMQDDDLKIILPKERKQRKDWKHTTTSVRRAVVNAGNEGLPQQKIARIFDISAKTVGGILKRWKTDGTVERKPTTGRERKVNKVVEQFVLNIVKEDPFKSAAEIKSEILKKFNLTISHHTTCRILSRYNSLKRTTQKDLSQSKPS</sequence>
<feature type="region of interest" description="Disordered" evidence="2">
    <location>
        <begin position="1074"/>
        <end position="1094"/>
    </location>
</feature>
<feature type="region of interest" description="Disordered" evidence="2">
    <location>
        <begin position="161"/>
        <end position="186"/>
    </location>
</feature>
<protein>
    <submittedName>
        <fullName evidence="3">Uncharacterized protein</fullName>
    </submittedName>
</protein>
<feature type="region of interest" description="Disordered" evidence="2">
    <location>
        <begin position="634"/>
        <end position="661"/>
    </location>
</feature>
<accession>A0AAD4QY74</accession>
<feature type="region of interest" description="Disordered" evidence="2">
    <location>
        <begin position="317"/>
        <end position="355"/>
    </location>
</feature>
<feature type="region of interest" description="Disordered" evidence="2">
    <location>
        <begin position="675"/>
        <end position="761"/>
    </location>
</feature>
<evidence type="ECO:0000256" key="2">
    <source>
        <dbReference type="SAM" id="MobiDB-lite"/>
    </source>
</evidence>
<feature type="region of interest" description="Disordered" evidence="2">
    <location>
        <begin position="506"/>
        <end position="569"/>
    </location>
</feature>
<evidence type="ECO:0000313" key="3">
    <source>
        <dbReference type="EMBL" id="KAI1697399.1"/>
    </source>
</evidence>
<feature type="compositionally biased region" description="Polar residues" evidence="2">
    <location>
        <begin position="322"/>
        <end position="334"/>
    </location>
</feature>
<feature type="compositionally biased region" description="Basic and acidic residues" evidence="2">
    <location>
        <begin position="698"/>
        <end position="726"/>
    </location>
</feature>
<dbReference type="Proteomes" id="UP001201812">
    <property type="component" value="Unassembled WGS sequence"/>
</dbReference>
<feature type="region of interest" description="Disordered" evidence="2">
    <location>
        <begin position="801"/>
        <end position="823"/>
    </location>
</feature>
<dbReference type="SUPFAM" id="SSF46689">
    <property type="entry name" value="Homeodomain-like"/>
    <property type="match status" value="3"/>
</dbReference>
<evidence type="ECO:0000256" key="1">
    <source>
        <dbReference type="ARBA" id="ARBA00004123"/>
    </source>
</evidence>